<proteinExistence type="predicted"/>
<gene>
    <name evidence="1" type="ORF">DNX30_20190</name>
</gene>
<sequence>MKLTVELHGIDPAKGEWFSISKHKSDNYDHDLLLYIINKVLDEGAEYSSNGLEGLRALHVELSVAVIADEDGFRPAFDLDARTISRLSAAGASFDFDPYV</sequence>
<organism evidence="1">
    <name type="scientific">Escherichia coli</name>
    <dbReference type="NCBI Taxonomy" id="562"/>
    <lineage>
        <taxon>Bacteria</taxon>
        <taxon>Pseudomonadati</taxon>
        <taxon>Pseudomonadota</taxon>
        <taxon>Gammaproteobacteria</taxon>
        <taxon>Enterobacterales</taxon>
        <taxon>Enterobacteriaceae</taxon>
        <taxon>Escherichia</taxon>
    </lineage>
</organism>
<accession>A0A403D3B6</accession>
<evidence type="ECO:0000313" key="1">
    <source>
        <dbReference type="EMBL" id="MJL95037.1"/>
    </source>
</evidence>
<dbReference type="Proteomes" id="UP000885382">
    <property type="component" value="Unassembled WGS sequence"/>
</dbReference>
<comment type="caution">
    <text evidence="1">The sequence shown here is derived from an EMBL/GenBank/DDBJ whole genome shotgun (WGS) entry which is preliminary data.</text>
</comment>
<reference evidence="1" key="1">
    <citation type="submission" date="2018-06" db="EMBL/GenBank/DDBJ databases">
        <authorList>
            <person name="Ashton P.M."/>
            <person name="Dallman T."/>
            <person name="Nair S."/>
            <person name="De Pinna E."/>
            <person name="Peters T."/>
            <person name="Grant K."/>
        </authorList>
    </citation>
    <scope>NUCLEOTIDE SEQUENCE [LARGE SCALE GENOMIC DNA]</scope>
    <source>
        <strain evidence="1">462023</strain>
    </source>
</reference>
<dbReference type="EMBL" id="RTJF01000027">
    <property type="protein sequence ID" value="MJL95037.1"/>
    <property type="molecule type" value="Genomic_DNA"/>
</dbReference>
<name>A0A403D3B6_ECOLX</name>
<dbReference type="AlphaFoldDB" id="A0A403D3B6"/>
<dbReference type="RefSeq" id="WP_095573996.1">
    <property type="nucleotide sequence ID" value="NZ_BFOV01000068.1"/>
</dbReference>
<protein>
    <submittedName>
        <fullName evidence="1">Uncharacterized protein</fullName>
    </submittedName>
</protein>